<dbReference type="Proteomes" id="UP001629214">
    <property type="component" value="Unassembled WGS sequence"/>
</dbReference>
<feature type="transmembrane region" description="Helical" evidence="2">
    <location>
        <begin position="6"/>
        <end position="28"/>
    </location>
</feature>
<feature type="region of interest" description="Disordered" evidence="1">
    <location>
        <begin position="58"/>
        <end position="77"/>
    </location>
</feature>
<dbReference type="InterPro" id="IPR008621">
    <property type="entry name" value="Cbb3-typ_cyt_oxidase_comp"/>
</dbReference>
<dbReference type="EMBL" id="JAQQFR010000010">
    <property type="protein sequence ID" value="MFL9880010.1"/>
    <property type="molecule type" value="Genomic_DNA"/>
</dbReference>
<sequence>MAIDNFTIQASSVMTVVSLTTFIGILWWTFSGRRDDDFAEAERIPFADEFLDRPASLTSLTPTHEANQANEAENRHV</sequence>
<protein>
    <submittedName>
        <fullName evidence="3">Cbb3-type cytochrome c oxidase subunit 3</fullName>
    </submittedName>
</protein>
<accession>A0ABW8ZBV1</accession>
<feature type="compositionally biased region" description="Polar residues" evidence="1">
    <location>
        <begin position="58"/>
        <end position="71"/>
    </location>
</feature>
<evidence type="ECO:0000313" key="4">
    <source>
        <dbReference type="Proteomes" id="UP001629214"/>
    </source>
</evidence>
<keyword evidence="2" id="KW-0812">Transmembrane</keyword>
<name>A0ABW8ZBV1_9BURK</name>
<reference evidence="3 4" key="1">
    <citation type="journal article" date="2024" name="Chem. Sci.">
        <title>Discovery of megapolipeptins by genome mining of a Burkholderiales bacteria collection.</title>
        <authorList>
            <person name="Paulo B.S."/>
            <person name="Recchia M.J.J."/>
            <person name="Lee S."/>
            <person name="Fergusson C.H."/>
            <person name="Romanowski S.B."/>
            <person name="Hernandez A."/>
            <person name="Krull N."/>
            <person name="Liu D.Y."/>
            <person name="Cavanagh H."/>
            <person name="Bos A."/>
            <person name="Gray C.A."/>
            <person name="Murphy B.T."/>
            <person name="Linington R.G."/>
            <person name="Eustaquio A.S."/>
        </authorList>
    </citation>
    <scope>NUCLEOTIDE SEQUENCE [LARGE SCALE GENOMIC DNA]</scope>
    <source>
        <strain evidence="3 4">RL21-008-BIB-B</strain>
    </source>
</reference>
<proteinExistence type="predicted"/>
<evidence type="ECO:0000256" key="1">
    <source>
        <dbReference type="SAM" id="MobiDB-lite"/>
    </source>
</evidence>
<comment type="caution">
    <text evidence="3">The sequence shown here is derived from an EMBL/GenBank/DDBJ whole genome shotgun (WGS) entry which is preliminary data.</text>
</comment>
<organism evidence="3 4">
    <name type="scientific">Herbaspirillum rhizosphaerae</name>
    <dbReference type="NCBI Taxonomy" id="346179"/>
    <lineage>
        <taxon>Bacteria</taxon>
        <taxon>Pseudomonadati</taxon>
        <taxon>Pseudomonadota</taxon>
        <taxon>Betaproteobacteria</taxon>
        <taxon>Burkholderiales</taxon>
        <taxon>Oxalobacteraceae</taxon>
        <taxon>Herbaspirillum</taxon>
    </lineage>
</organism>
<keyword evidence="4" id="KW-1185">Reference proteome</keyword>
<dbReference type="CDD" id="cd01324">
    <property type="entry name" value="cbb3_Oxidase_CcoQ"/>
    <property type="match status" value="1"/>
</dbReference>
<dbReference type="RefSeq" id="WP_408169091.1">
    <property type="nucleotide sequence ID" value="NZ_JAQQFR010000010.1"/>
</dbReference>
<evidence type="ECO:0000256" key="2">
    <source>
        <dbReference type="SAM" id="Phobius"/>
    </source>
</evidence>
<evidence type="ECO:0000313" key="3">
    <source>
        <dbReference type="EMBL" id="MFL9880010.1"/>
    </source>
</evidence>
<keyword evidence="2" id="KW-1133">Transmembrane helix</keyword>
<keyword evidence="2" id="KW-0472">Membrane</keyword>
<gene>
    <name evidence="3" type="ORF">PQR63_16535</name>
</gene>